<organism evidence="1 2">
    <name type="scientific">Nonomuraea jiangxiensis</name>
    <dbReference type="NCBI Taxonomy" id="633440"/>
    <lineage>
        <taxon>Bacteria</taxon>
        <taxon>Bacillati</taxon>
        <taxon>Actinomycetota</taxon>
        <taxon>Actinomycetes</taxon>
        <taxon>Streptosporangiales</taxon>
        <taxon>Streptosporangiaceae</taxon>
        <taxon>Nonomuraea</taxon>
    </lineage>
</organism>
<keyword evidence="2" id="KW-1185">Reference proteome</keyword>
<name>A0A1G9Q888_9ACTN</name>
<proteinExistence type="predicted"/>
<dbReference type="AlphaFoldDB" id="A0A1G9Q888"/>
<dbReference type="EMBL" id="FNDJ01000035">
    <property type="protein sequence ID" value="SDM07160.1"/>
    <property type="molecule type" value="Genomic_DNA"/>
</dbReference>
<reference evidence="1 2" key="1">
    <citation type="submission" date="2016-10" db="EMBL/GenBank/DDBJ databases">
        <authorList>
            <person name="de Groot N.N."/>
        </authorList>
    </citation>
    <scope>NUCLEOTIDE SEQUENCE [LARGE SCALE GENOMIC DNA]</scope>
    <source>
        <strain evidence="1 2">CGMCC 4.6533</strain>
    </source>
</reference>
<evidence type="ECO:0000313" key="1">
    <source>
        <dbReference type="EMBL" id="SDM07160.1"/>
    </source>
</evidence>
<dbReference type="Proteomes" id="UP000199202">
    <property type="component" value="Unassembled WGS sequence"/>
</dbReference>
<dbReference type="InterPro" id="IPR035996">
    <property type="entry name" value="4pyrrol_Methylase_sf"/>
</dbReference>
<sequence>MYSLPYGPSGRIGIAPGDLHGTLHILRDENSCCGLSGSAGPNLACAECGSAVATLVDDCYLWFVAWLDPDAVRPLSVSGPAHRMIGWESLREACPGLPPVEEPGWWSIQWRGAVAVSLAHLLAASDGKRVVVPDGLLAQLFRGPLDRMLPPGPPARRLVLAGPGLPAASGDLLLVPRHPQTGEVWPTGAGAVVPLAAEVWTYLAFHDDRRLFPAANRIPADVRRDDPPPLLPYGRFRPDERVFRGTLARLPAVRHPWLRAIYDRAAGSALP</sequence>
<evidence type="ECO:0000313" key="2">
    <source>
        <dbReference type="Proteomes" id="UP000199202"/>
    </source>
</evidence>
<dbReference type="GO" id="GO:0008168">
    <property type="term" value="F:methyltransferase activity"/>
    <property type="evidence" value="ECO:0007669"/>
    <property type="project" value="InterPro"/>
</dbReference>
<dbReference type="SUPFAM" id="SSF53790">
    <property type="entry name" value="Tetrapyrrole methylase"/>
    <property type="match status" value="1"/>
</dbReference>
<dbReference type="RefSeq" id="WP_245765707.1">
    <property type="nucleotide sequence ID" value="NZ_FNDJ01000035.1"/>
</dbReference>
<protein>
    <submittedName>
        <fullName evidence="1">Uncharacterized protein</fullName>
    </submittedName>
</protein>
<gene>
    <name evidence="1" type="ORF">SAMN05421869_13583</name>
</gene>
<accession>A0A1G9Q888</accession>